<reference evidence="1" key="3">
    <citation type="submission" date="2021-05" db="UniProtKB">
        <authorList>
            <consortium name="EnsemblPlants"/>
        </authorList>
    </citation>
    <scope>IDENTIFICATION</scope>
    <source>
        <strain evidence="1">cv. B73</strain>
    </source>
</reference>
<dbReference type="Proteomes" id="UP000007305">
    <property type="component" value="Chromosome 6"/>
</dbReference>
<reference evidence="2" key="1">
    <citation type="journal article" date="2009" name="Science">
        <title>The B73 maize genome: complexity, diversity, and dynamics.</title>
        <authorList>
            <person name="Schnable P.S."/>
            <person name="Ware D."/>
            <person name="Fulton R.S."/>
            <person name="Stein J.C."/>
            <person name="Wei F."/>
            <person name="Pasternak S."/>
            <person name="Liang C."/>
            <person name="Zhang J."/>
            <person name="Fulton L."/>
            <person name="Graves T.A."/>
            <person name="Minx P."/>
            <person name="Reily A.D."/>
            <person name="Courtney L."/>
            <person name="Kruchowski S.S."/>
            <person name="Tomlinson C."/>
            <person name="Strong C."/>
            <person name="Delehaunty K."/>
            <person name="Fronick C."/>
            <person name="Courtney B."/>
            <person name="Rock S.M."/>
            <person name="Belter E."/>
            <person name="Du F."/>
            <person name="Kim K."/>
            <person name="Abbott R.M."/>
            <person name="Cotton M."/>
            <person name="Levy A."/>
            <person name="Marchetto P."/>
            <person name="Ochoa K."/>
            <person name="Jackson S.M."/>
            <person name="Gillam B."/>
            <person name="Chen W."/>
            <person name="Yan L."/>
            <person name="Higginbotham J."/>
            <person name="Cardenas M."/>
            <person name="Waligorski J."/>
            <person name="Applebaum E."/>
            <person name="Phelps L."/>
            <person name="Falcone J."/>
            <person name="Kanchi K."/>
            <person name="Thane T."/>
            <person name="Scimone A."/>
            <person name="Thane N."/>
            <person name="Henke J."/>
            <person name="Wang T."/>
            <person name="Ruppert J."/>
            <person name="Shah N."/>
            <person name="Rotter K."/>
            <person name="Hodges J."/>
            <person name="Ingenthron E."/>
            <person name="Cordes M."/>
            <person name="Kohlberg S."/>
            <person name="Sgro J."/>
            <person name="Delgado B."/>
            <person name="Mead K."/>
            <person name="Chinwalla A."/>
            <person name="Leonard S."/>
            <person name="Crouse K."/>
            <person name="Collura K."/>
            <person name="Kudrna D."/>
            <person name="Currie J."/>
            <person name="He R."/>
            <person name="Angelova A."/>
            <person name="Rajasekar S."/>
            <person name="Mueller T."/>
            <person name="Lomeli R."/>
            <person name="Scara G."/>
            <person name="Ko A."/>
            <person name="Delaney K."/>
            <person name="Wissotski M."/>
            <person name="Lopez G."/>
            <person name="Campos D."/>
            <person name="Braidotti M."/>
            <person name="Ashley E."/>
            <person name="Golser W."/>
            <person name="Kim H."/>
            <person name="Lee S."/>
            <person name="Lin J."/>
            <person name="Dujmic Z."/>
            <person name="Kim W."/>
            <person name="Talag J."/>
            <person name="Zuccolo A."/>
            <person name="Fan C."/>
            <person name="Sebastian A."/>
            <person name="Kramer M."/>
            <person name="Spiegel L."/>
            <person name="Nascimento L."/>
            <person name="Zutavern T."/>
            <person name="Miller B."/>
            <person name="Ambroise C."/>
            <person name="Muller S."/>
            <person name="Spooner W."/>
            <person name="Narechania A."/>
            <person name="Ren L."/>
            <person name="Wei S."/>
            <person name="Kumari S."/>
            <person name="Faga B."/>
            <person name="Levy M.J."/>
            <person name="McMahan L."/>
            <person name="Van Buren P."/>
            <person name="Vaughn M.W."/>
            <person name="Ying K."/>
            <person name="Yeh C.-T."/>
            <person name="Emrich S.J."/>
            <person name="Jia Y."/>
            <person name="Kalyanaraman A."/>
            <person name="Hsia A.-P."/>
            <person name="Barbazuk W.B."/>
            <person name="Baucom R.S."/>
            <person name="Brutnell T.P."/>
            <person name="Carpita N.C."/>
            <person name="Chaparro C."/>
            <person name="Chia J.-M."/>
            <person name="Deragon J.-M."/>
            <person name="Estill J.C."/>
            <person name="Fu Y."/>
            <person name="Jeddeloh J.A."/>
            <person name="Han Y."/>
            <person name="Lee H."/>
            <person name="Li P."/>
            <person name="Lisch D.R."/>
            <person name="Liu S."/>
            <person name="Liu Z."/>
            <person name="Nagel D.H."/>
            <person name="McCann M.C."/>
            <person name="SanMiguel P."/>
            <person name="Myers A.M."/>
            <person name="Nettleton D."/>
            <person name="Nguyen J."/>
            <person name="Penning B.W."/>
            <person name="Ponnala L."/>
            <person name="Schneider K.L."/>
            <person name="Schwartz D.C."/>
            <person name="Sharma A."/>
            <person name="Soderlund C."/>
            <person name="Springer N.M."/>
            <person name="Sun Q."/>
            <person name="Wang H."/>
            <person name="Waterman M."/>
            <person name="Westerman R."/>
            <person name="Wolfgruber T.K."/>
            <person name="Yang L."/>
            <person name="Yu Y."/>
            <person name="Zhang L."/>
            <person name="Zhou S."/>
            <person name="Zhu Q."/>
            <person name="Bennetzen J.L."/>
            <person name="Dawe R.K."/>
            <person name="Jiang J."/>
            <person name="Jiang N."/>
            <person name="Presting G.G."/>
            <person name="Wessler S.R."/>
            <person name="Aluru S."/>
            <person name="Martienssen R.A."/>
            <person name="Clifton S.W."/>
            <person name="McCombie W.R."/>
            <person name="Wing R.A."/>
            <person name="Wilson R.K."/>
        </authorList>
    </citation>
    <scope>NUCLEOTIDE SEQUENCE [LARGE SCALE GENOMIC DNA]</scope>
    <source>
        <strain evidence="2">cv. B73</strain>
    </source>
</reference>
<dbReference type="GeneID" id="100194056"/>
<dbReference type="Gramene" id="Zm00001eb268000_T001">
    <property type="protein sequence ID" value="Zm00001eb268000_P001"/>
    <property type="gene ID" value="Zm00001eb268000"/>
</dbReference>
<proteinExistence type="predicted"/>
<keyword evidence="2" id="KW-1185">Reference proteome</keyword>
<protein>
    <submittedName>
        <fullName evidence="1">Uncharacterized protein</fullName>
    </submittedName>
</protein>
<dbReference type="EnsemblPlants" id="Zm00001eb268000_T001">
    <property type="protein sequence ID" value="Zm00001eb268000_P001"/>
    <property type="gene ID" value="Zm00001eb268000"/>
</dbReference>
<dbReference type="HOGENOM" id="CLU_1306481_0_0_1"/>
<name>K7UAX8_MAIZE</name>
<organism evidence="1 2">
    <name type="scientific">Zea mays</name>
    <name type="common">Maize</name>
    <dbReference type="NCBI Taxonomy" id="4577"/>
    <lineage>
        <taxon>Eukaryota</taxon>
        <taxon>Viridiplantae</taxon>
        <taxon>Streptophyta</taxon>
        <taxon>Embryophyta</taxon>
        <taxon>Tracheophyta</taxon>
        <taxon>Spermatophyta</taxon>
        <taxon>Magnoliopsida</taxon>
        <taxon>Liliopsida</taxon>
        <taxon>Poales</taxon>
        <taxon>Poaceae</taxon>
        <taxon>PACMAD clade</taxon>
        <taxon>Panicoideae</taxon>
        <taxon>Andropogonodae</taxon>
        <taxon>Andropogoneae</taxon>
        <taxon>Tripsacinae</taxon>
        <taxon>Zea</taxon>
    </lineage>
</organism>
<dbReference type="AlphaFoldDB" id="K7UAX8"/>
<evidence type="ECO:0000313" key="2">
    <source>
        <dbReference type="Proteomes" id="UP000007305"/>
    </source>
</evidence>
<dbReference type="InParanoid" id="K7UAX8"/>
<evidence type="ECO:0000313" key="1">
    <source>
        <dbReference type="EnsemblPlants" id="Zm00001eb268000_P001"/>
    </source>
</evidence>
<accession>K7UAX8</accession>
<reference evidence="1" key="2">
    <citation type="submission" date="2019-07" db="EMBL/GenBank/DDBJ databases">
        <authorList>
            <person name="Seetharam A."/>
            <person name="Woodhouse M."/>
            <person name="Cannon E."/>
        </authorList>
    </citation>
    <scope>NUCLEOTIDE SEQUENCE [LARGE SCALE GENOMIC DNA]</scope>
    <source>
        <strain evidence="1">cv. B73</strain>
    </source>
</reference>
<gene>
    <name evidence="1" type="primary">LOC100194056</name>
</gene>
<dbReference type="RefSeq" id="NP_001339265.1">
    <property type="nucleotide sequence ID" value="NM_001352336.1"/>
</dbReference>
<sequence length="211" mass="22684">MVPSRAARGGFLPRPALSTDGRRPCSSSWPAWPACSPGRGRIYLPASPPVRSRFQLVALPWPPSELSQVGWGSPASSPRQPSLPPSSWTPNVDLIPTCSLVESSSSLVVDLPQLLGSNSADASPPWLRTSYGAGLRVRHVFSSSVRTSIMPVVYMVEARHHSGVLGSSDHCRRPRCCCRRRALCTTCSTKCPSQVDITHNLSSVSPGQCIV</sequence>